<dbReference type="OrthoDB" id="9790995at2"/>
<dbReference type="Proteomes" id="UP000193146">
    <property type="component" value="Unassembled WGS sequence"/>
</dbReference>
<evidence type="ECO:0000256" key="5">
    <source>
        <dbReference type="ARBA" id="ARBA00022964"/>
    </source>
</evidence>
<keyword evidence="3" id="KW-0479">Metal-binding</keyword>
<dbReference type="InterPro" id="IPR015879">
    <property type="entry name" value="Ring_hydroxy_dOase_asu_C_dom"/>
</dbReference>
<evidence type="ECO:0000313" key="11">
    <source>
        <dbReference type="EMBL" id="CAB3772340.1"/>
    </source>
</evidence>
<gene>
    <name evidence="11" type="primary">bnzA</name>
    <name evidence="12" type="ORF">B7G54_36785</name>
    <name evidence="11" type="ORF">LMG29660_07136</name>
</gene>
<dbReference type="PRINTS" id="PR00090">
    <property type="entry name" value="RNGDIOXGNASE"/>
</dbReference>
<dbReference type="Pfam" id="PF00355">
    <property type="entry name" value="Rieske"/>
    <property type="match status" value="1"/>
</dbReference>
<dbReference type="InterPro" id="IPR036922">
    <property type="entry name" value="Rieske_2Fe-2S_sf"/>
</dbReference>
<dbReference type="PROSITE" id="PS00570">
    <property type="entry name" value="RING_HYDROXYL_ALPHA"/>
    <property type="match status" value="1"/>
</dbReference>
<accession>A0A1X1P5C6</accession>
<reference evidence="11 14" key="2">
    <citation type="submission" date="2020-04" db="EMBL/GenBank/DDBJ databases">
        <authorList>
            <person name="De Canck E."/>
        </authorList>
    </citation>
    <scope>NUCLEOTIDE SEQUENCE [LARGE SCALE GENOMIC DNA]</scope>
    <source>
        <strain evidence="11 14">LMG 29660</strain>
    </source>
</reference>
<evidence type="ECO:0000256" key="8">
    <source>
        <dbReference type="ARBA" id="ARBA00023014"/>
    </source>
</evidence>
<evidence type="ECO:0000313" key="13">
    <source>
        <dbReference type="Proteomes" id="UP000193146"/>
    </source>
</evidence>
<dbReference type="EMBL" id="NBYX01000041">
    <property type="protein sequence ID" value="ORT79513.1"/>
    <property type="molecule type" value="Genomic_DNA"/>
</dbReference>
<organism evidence="12 13">
    <name type="scientific">Burkholderia puraquae</name>
    <dbReference type="NCBI Taxonomy" id="1904757"/>
    <lineage>
        <taxon>Bacteria</taxon>
        <taxon>Pseudomonadati</taxon>
        <taxon>Pseudomonadota</taxon>
        <taxon>Betaproteobacteria</taxon>
        <taxon>Burkholderiales</taxon>
        <taxon>Burkholderiaceae</taxon>
        <taxon>Burkholderia</taxon>
        <taxon>Burkholderia cepacia complex</taxon>
    </lineage>
</organism>
<evidence type="ECO:0000256" key="4">
    <source>
        <dbReference type="ARBA" id="ARBA00022797"/>
    </source>
</evidence>
<evidence type="ECO:0000256" key="6">
    <source>
        <dbReference type="ARBA" id="ARBA00023002"/>
    </source>
</evidence>
<keyword evidence="5 12" id="KW-0223">Dioxygenase</keyword>
<keyword evidence="2" id="KW-0001">2Fe-2S</keyword>
<dbReference type="RefSeq" id="WP_085043563.1">
    <property type="nucleotide sequence ID" value="NZ_CADIKG010000040.1"/>
</dbReference>
<keyword evidence="13" id="KW-1185">Reference proteome</keyword>
<dbReference type="InterPro" id="IPR001663">
    <property type="entry name" value="Rng_hydr_dOase-A"/>
</dbReference>
<dbReference type="Gene3D" id="2.102.10.10">
    <property type="entry name" value="Rieske [2Fe-2S] iron-sulphur domain"/>
    <property type="match status" value="1"/>
</dbReference>
<dbReference type="EC" id="1.14.12.3" evidence="11"/>
<evidence type="ECO:0000256" key="2">
    <source>
        <dbReference type="ARBA" id="ARBA00022714"/>
    </source>
</evidence>
<dbReference type="GO" id="GO:0005506">
    <property type="term" value="F:iron ion binding"/>
    <property type="evidence" value="ECO:0007669"/>
    <property type="project" value="InterPro"/>
</dbReference>
<comment type="similarity">
    <text evidence="1">Belongs to the bacterial ring-hydroxylating dioxygenase alpha subunit family.</text>
</comment>
<dbReference type="InterPro" id="IPR043266">
    <property type="entry name" value="RHO_NdoB-like_C"/>
</dbReference>
<evidence type="ECO:0000313" key="12">
    <source>
        <dbReference type="EMBL" id="ORT79513.1"/>
    </source>
</evidence>
<evidence type="ECO:0000256" key="9">
    <source>
        <dbReference type="ARBA" id="ARBA00023027"/>
    </source>
</evidence>
<dbReference type="PROSITE" id="PS51296">
    <property type="entry name" value="RIESKE"/>
    <property type="match status" value="1"/>
</dbReference>
<dbReference type="PANTHER" id="PTHR43756">
    <property type="entry name" value="CHOLINE MONOOXYGENASE, CHLOROPLASTIC"/>
    <property type="match status" value="1"/>
</dbReference>
<dbReference type="SUPFAM" id="SSF50022">
    <property type="entry name" value="ISP domain"/>
    <property type="match status" value="1"/>
</dbReference>
<dbReference type="PANTHER" id="PTHR43756:SF1">
    <property type="entry name" value="3-PHENYLPROPIONATE_CINNAMIC ACID DIOXYGENASE SUBUNIT ALPHA"/>
    <property type="match status" value="1"/>
</dbReference>
<name>A0A1X1P5C6_9BURK</name>
<dbReference type="EMBL" id="CADIKG010000040">
    <property type="protein sequence ID" value="CAB3772340.1"/>
    <property type="molecule type" value="Genomic_DNA"/>
</dbReference>
<dbReference type="PROSITE" id="PS50096">
    <property type="entry name" value="IQ"/>
    <property type="match status" value="1"/>
</dbReference>
<protein>
    <submittedName>
        <fullName evidence="11 12">Benzene 1,2-dioxygenase</fullName>
        <ecNumber evidence="11">1.14.12.3</ecNumber>
    </submittedName>
</protein>
<feature type="domain" description="Rieske" evidence="10">
    <location>
        <begin position="45"/>
        <end position="155"/>
    </location>
</feature>
<keyword evidence="7" id="KW-0408">Iron</keyword>
<keyword evidence="8" id="KW-0411">Iron-sulfur</keyword>
<evidence type="ECO:0000256" key="7">
    <source>
        <dbReference type="ARBA" id="ARBA00023004"/>
    </source>
</evidence>
<evidence type="ECO:0000256" key="1">
    <source>
        <dbReference type="ARBA" id="ARBA00008751"/>
    </source>
</evidence>
<keyword evidence="9" id="KW-0520">NAD</keyword>
<dbReference type="Gene3D" id="3.90.380.10">
    <property type="entry name" value="Naphthalene 1,2-dioxygenase Alpha Subunit, Chain A, domain 1"/>
    <property type="match status" value="1"/>
</dbReference>
<dbReference type="CDD" id="cd08881">
    <property type="entry name" value="RHO_alpha_C_NDO-like"/>
    <property type="match status" value="1"/>
</dbReference>
<proteinExistence type="inferred from homology"/>
<dbReference type="AlphaFoldDB" id="A0A1X1P5C6"/>
<keyword evidence="4" id="KW-0058">Aromatic hydrocarbons catabolism</keyword>
<dbReference type="Proteomes" id="UP000494135">
    <property type="component" value="Unassembled WGS sequence"/>
</dbReference>
<keyword evidence="6 11" id="KW-0560">Oxidoreductase</keyword>
<evidence type="ECO:0000259" key="10">
    <source>
        <dbReference type="PROSITE" id="PS51296"/>
    </source>
</evidence>
<dbReference type="GO" id="GO:0051537">
    <property type="term" value="F:2 iron, 2 sulfur cluster binding"/>
    <property type="evidence" value="ECO:0007669"/>
    <property type="project" value="UniProtKB-KW"/>
</dbReference>
<evidence type="ECO:0000313" key="14">
    <source>
        <dbReference type="Proteomes" id="UP000494135"/>
    </source>
</evidence>
<dbReference type="Pfam" id="PF00848">
    <property type="entry name" value="Ring_hydroxyl_A"/>
    <property type="match status" value="1"/>
</dbReference>
<dbReference type="InterPro" id="IPR015881">
    <property type="entry name" value="ARHD_Rieske_2Fe_2S"/>
</dbReference>
<dbReference type="SUPFAM" id="SSF55961">
    <property type="entry name" value="Bet v1-like"/>
    <property type="match status" value="1"/>
</dbReference>
<sequence length="440" mass="48728">MPDTTIQGYPASALFDEEAGTISPLVYSDQGIYEQELDRIFGRSWLFIAHEKHIPKTGDFFSTYMAEDPVVAVRQKDGSVAVLLNQCRHRGMKICRADQGNAKAFTCSYHGWAYGIDGALVNVPSEEHYGPCFNKEEWPARRVPRVESYKGLIFANWDEQAQSLKESLGDAALYLDALLDRSPAGTEPIGGIYKWVIPCNWKLAAEQFASDMHHAVMSHVSVQVATTPEYAGKELPLPGRQLLSDQGHGTGFFLAPGLHEDWIVSQAGQREPGYDSVALAQRHAAHNAGVSAVTAQHMTVFPTFSFFGGVHSCRVWHPRGPGEIEVWAFCLVDSDASPAEKEQLRQATLRTFSPAGTWEQDDGENWVEIQRVLRGHQARRTTMSIQMGKDMNPAADPVFPGTVEGCYSEEAARRLYGHWLKLMCIPTQNDTCAKEAGHGC</sequence>
<dbReference type="InterPro" id="IPR017941">
    <property type="entry name" value="Rieske_2Fe-2S"/>
</dbReference>
<evidence type="ECO:0000256" key="3">
    <source>
        <dbReference type="ARBA" id="ARBA00022723"/>
    </source>
</evidence>
<dbReference type="GO" id="GO:0018619">
    <property type="term" value="F:benzene 1,2-dioxygenase activity"/>
    <property type="evidence" value="ECO:0007669"/>
    <property type="project" value="UniProtKB-EC"/>
</dbReference>
<reference evidence="12 13" key="1">
    <citation type="submission" date="2017-04" db="EMBL/GenBank/DDBJ databases">
        <title>Burkholderia puraquae sp. nov., a novel Burkholderia cepacia complex species from hospital setting samples.</title>
        <authorList>
            <person name="Martina P."/>
            <person name="Leguizamon M."/>
            <person name="Prieto C."/>
            <person name="Sousa S."/>
            <person name="Montanaro P."/>
            <person name="Draghi W."/>
            <person name="Staembler M."/>
            <person name="Bettiol M."/>
            <person name="Figoli C."/>
            <person name="Palau J."/>
            <person name="Alvarez F."/>
            <person name="Benetti S."/>
            <person name="Anchat E."/>
            <person name="Vescina C."/>
            <person name="Ferreras J."/>
            <person name="Lasch P."/>
            <person name="Lagares A."/>
            <person name="Zorreguieta A."/>
            <person name="Yantorno O."/>
            <person name="Bosch A."/>
        </authorList>
    </citation>
    <scope>NUCLEOTIDE SEQUENCE [LARGE SCALE GENOMIC DNA]</scope>
    <source>
        <strain evidence="12 13">CAMPA 1040</strain>
    </source>
</reference>